<comment type="caution">
    <text evidence="1">The sequence shown here is derived from an EMBL/GenBank/DDBJ whole genome shotgun (WGS) entry which is preliminary data.</text>
</comment>
<evidence type="ECO:0000313" key="2">
    <source>
        <dbReference type="Proteomes" id="UP000593564"/>
    </source>
</evidence>
<keyword evidence="2" id="KW-1185">Reference proteome</keyword>
<protein>
    <submittedName>
        <fullName evidence="1">Uncharacterized protein</fullName>
    </submittedName>
</protein>
<dbReference type="AlphaFoldDB" id="A0A7J7I1G8"/>
<proteinExistence type="predicted"/>
<reference evidence="2" key="1">
    <citation type="journal article" date="2020" name="Nat. Commun.">
        <title>Genome assembly of wild tea tree DASZ reveals pedigree and selection history of tea varieties.</title>
        <authorList>
            <person name="Zhang W."/>
            <person name="Zhang Y."/>
            <person name="Qiu H."/>
            <person name="Guo Y."/>
            <person name="Wan H."/>
            <person name="Zhang X."/>
            <person name="Scossa F."/>
            <person name="Alseekh S."/>
            <person name="Zhang Q."/>
            <person name="Wang P."/>
            <person name="Xu L."/>
            <person name="Schmidt M.H."/>
            <person name="Jia X."/>
            <person name="Li D."/>
            <person name="Zhu A."/>
            <person name="Guo F."/>
            <person name="Chen W."/>
            <person name="Ni D."/>
            <person name="Usadel B."/>
            <person name="Fernie A.R."/>
            <person name="Wen W."/>
        </authorList>
    </citation>
    <scope>NUCLEOTIDE SEQUENCE [LARGE SCALE GENOMIC DNA]</scope>
    <source>
        <strain evidence="2">cv. G240</strain>
    </source>
</reference>
<dbReference type="PANTHER" id="PTHR36361:SF1">
    <property type="entry name" value="PROTEIN APEM9"/>
    <property type="match status" value="1"/>
</dbReference>
<dbReference type="Proteomes" id="UP000593564">
    <property type="component" value="Unassembled WGS sequence"/>
</dbReference>
<evidence type="ECO:0000313" key="1">
    <source>
        <dbReference type="EMBL" id="KAF5958913.1"/>
    </source>
</evidence>
<reference evidence="1 2" key="2">
    <citation type="submission" date="2020-07" db="EMBL/GenBank/DDBJ databases">
        <title>Genome assembly of wild tea tree DASZ reveals pedigree and selection history of tea varieties.</title>
        <authorList>
            <person name="Zhang W."/>
        </authorList>
    </citation>
    <scope>NUCLEOTIDE SEQUENCE [LARGE SCALE GENOMIC DNA]</scope>
    <source>
        <strain evidence="2">cv. G240</strain>
        <tissue evidence="1">Leaf</tissue>
    </source>
</reference>
<gene>
    <name evidence="1" type="ORF">HYC85_006138</name>
</gene>
<dbReference type="EMBL" id="JACBKZ010000002">
    <property type="protein sequence ID" value="KAF5958913.1"/>
    <property type="molecule type" value="Genomic_DNA"/>
</dbReference>
<dbReference type="PANTHER" id="PTHR36361">
    <property type="entry name" value="PROTEIN APEM9"/>
    <property type="match status" value="1"/>
</dbReference>
<dbReference type="GO" id="GO:0015919">
    <property type="term" value="P:peroxisomal membrane transport"/>
    <property type="evidence" value="ECO:0007669"/>
    <property type="project" value="InterPro"/>
</dbReference>
<dbReference type="InterPro" id="IPR034571">
    <property type="entry name" value="APEM9"/>
</dbReference>
<organism evidence="1 2">
    <name type="scientific">Camellia sinensis</name>
    <name type="common">Tea plant</name>
    <name type="synonym">Thea sinensis</name>
    <dbReference type="NCBI Taxonomy" id="4442"/>
    <lineage>
        <taxon>Eukaryota</taxon>
        <taxon>Viridiplantae</taxon>
        <taxon>Streptophyta</taxon>
        <taxon>Embryophyta</taxon>
        <taxon>Tracheophyta</taxon>
        <taxon>Spermatophyta</taxon>
        <taxon>Magnoliopsida</taxon>
        <taxon>eudicotyledons</taxon>
        <taxon>Gunneridae</taxon>
        <taxon>Pentapetalae</taxon>
        <taxon>asterids</taxon>
        <taxon>Ericales</taxon>
        <taxon>Theaceae</taxon>
        <taxon>Camellia</taxon>
    </lineage>
</organism>
<name>A0A7J7I1G8_CAMSI</name>
<accession>A0A7J7I1G8</accession>
<sequence>MGYMEGSGGSALLGGDKYLEVVQVYVVTLLGMVVGDIDHAICWVEKATLPEEKGQNLLRRLNSLFSQGPCIITRFRLALPGDKRETHSSLIQQNTSEGPPEALKTSYPFKGKNDMKLVILKLSQRVPCFWWVCTITFKFGNGQLVISNGKIVFGCLMILIEREIS</sequence>